<dbReference type="Proteomes" id="UP000694844">
    <property type="component" value="Chromosome 1"/>
</dbReference>
<dbReference type="OrthoDB" id="566238at2759"/>
<name>A0A8B8CEJ0_CRAVI</name>
<dbReference type="KEGG" id="cvn:111118838"/>
<organism evidence="2 3">
    <name type="scientific">Crassostrea virginica</name>
    <name type="common">Eastern oyster</name>
    <dbReference type="NCBI Taxonomy" id="6565"/>
    <lineage>
        <taxon>Eukaryota</taxon>
        <taxon>Metazoa</taxon>
        <taxon>Spiralia</taxon>
        <taxon>Lophotrochozoa</taxon>
        <taxon>Mollusca</taxon>
        <taxon>Bivalvia</taxon>
        <taxon>Autobranchia</taxon>
        <taxon>Pteriomorphia</taxon>
        <taxon>Ostreida</taxon>
        <taxon>Ostreoidea</taxon>
        <taxon>Ostreidae</taxon>
        <taxon>Crassostrea</taxon>
    </lineage>
</organism>
<gene>
    <name evidence="3" type="primary">LOC111118838</name>
</gene>
<dbReference type="Gene3D" id="3.40.250.10">
    <property type="entry name" value="Rhodanese-like domain"/>
    <property type="match status" value="1"/>
</dbReference>
<dbReference type="SUPFAM" id="SSF52821">
    <property type="entry name" value="Rhodanese/Cell cycle control phosphatase"/>
    <property type="match status" value="1"/>
</dbReference>
<dbReference type="GeneID" id="111118838"/>
<accession>A0A8B8CEJ0</accession>
<dbReference type="PROSITE" id="PS50206">
    <property type="entry name" value="RHODANESE_3"/>
    <property type="match status" value="1"/>
</dbReference>
<dbReference type="RefSeq" id="XP_022314198.1">
    <property type="nucleotide sequence ID" value="XM_022458490.1"/>
</dbReference>
<dbReference type="InterPro" id="IPR036873">
    <property type="entry name" value="Rhodanese-like_dom_sf"/>
</dbReference>
<dbReference type="CDD" id="cd00158">
    <property type="entry name" value="RHOD"/>
    <property type="match status" value="1"/>
</dbReference>
<dbReference type="SMART" id="SM00450">
    <property type="entry name" value="RHOD"/>
    <property type="match status" value="1"/>
</dbReference>
<proteinExistence type="predicted"/>
<protein>
    <submittedName>
        <fullName evidence="3">Uncharacterized protein LOC111118838 isoform X1</fullName>
    </submittedName>
</protein>
<keyword evidence="2" id="KW-1185">Reference proteome</keyword>
<evidence type="ECO:0000259" key="1">
    <source>
        <dbReference type="PROSITE" id="PS50206"/>
    </source>
</evidence>
<reference evidence="3" key="2">
    <citation type="submission" date="2025-08" db="UniProtKB">
        <authorList>
            <consortium name="RefSeq"/>
        </authorList>
    </citation>
    <scope>IDENTIFICATION</scope>
    <source>
        <tissue evidence="3">Whole sample</tissue>
    </source>
</reference>
<dbReference type="Pfam" id="PF00581">
    <property type="entry name" value="Rhodanese"/>
    <property type="match status" value="1"/>
</dbReference>
<evidence type="ECO:0000313" key="3">
    <source>
        <dbReference type="RefSeq" id="XP_022314198.1"/>
    </source>
</evidence>
<sequence>MAEAPDNESSKPGLGMRLAIASISKRFPLARNVSTHWLDQRLHEGQGSHVKILDCRAENEYDVSHIEGAVRIDYESSPEEILKVAAIDQSSIVDPLDVVCYCSVGYRSSLVAQKLQDYVKHTTGSSNNRMSFFNLEGSLFKWANENRHMTNSEGCETKFAHPYNAVFGKLLNSDLRKS</sequence>
<dbReference type="InterPro" id="IPR001763">
    <property type="entry name" value="Rhodanese-like_dom"/>
</dbReference>
<dbReference type="AlphaFoldDB" id="A0A8B8CEJ0"/>
<reference evidence="2" key="1">
    <citation type="submission" date="2024-06" db="UniProtKB">
        <authorList>
            <consortium name="RefSeq"/>
        </authorList>
    </citation>
    <scope>NUCLEOTIDE SEQUENCE [LARGE SCALE GENOMIC DNA]</scope>
</reference>
<feature type="domain" description="Rhodanese" evidence="1">
    <location>
        <begin position="46"/>
        <end position="151"/>
    </location>
</feature>
<evidence type="ECO:0000313" key="2">
    <source>
        <dbReference type="Proteomes" id="UP000694844"/>
    </source>
</evidence>